<dbReference type="OrthoDB" id="1956507at2"/>
<accession>A0A0J9E596</accession>
<dbReference type="AlphaFoldDB" id="A0A0J9E596"/>
<evidence type="ECO:0000313" key="2">
    <source>
        <dbReference type="Proteomes" id="UP000037392"/>
    </source>
</evidence>
<sequence>MKNLWKVDFKAEEITGDAYSIILEQNDYLNKMTDGKIIAKIVEYAGPTHSYTVDNAFVQTAKILEPKKINIQDNLGEMEDSKFVYELFITSSVTPNYKYRVMFVEYGIALYPVYVTLDEDIAAEIEEQEEIICETQQEFESKLEKILNSSKLEKIISNLLGLAKNEEKRFVF</sequence>
<reference evidence="1 2" key="1">
    <citation type="submission" date="2011-04" db="EMBL/GenBank/DDBJ databases">
        <title>The Genome Sequence of Clostridium citroniae WAL-19142.</title>
        <authorList>
            <consortium name="The Broad Institute Genome Sequencing Platform"/>
            <person name="Earl A."/>
            <person name="Ward D."/>
            <person name="Feldgarden M."/>
            <person name="Gevers D."/>
            <person name="Warren Y.A."/>
            <person name="Tyrrell K.L."/>
            <person name="Citron D.M."/>
            <person name="Goldstein E.J."/>
            <person name="Daigneault M."/>
            <person name="Allen-Vercoe E."/>
            <person name="Young S.K."/>
            <person name="Zeng Q."/>
            <person name="Gargeya S."/>
            <person name="Fitzgerald M."/>
            <person name="Haas B."/>
            <person name="Abouelleil A."/>
            <person name="Alvarado L."/>
            <person name="Arachchi H.M."/>
            <person name="Berlin A."/>
            <person name="Brown A."/>
            <person name="Chapman S.B."/>
            <person name="Chen Z."/>
            <person name="Dunbar C."/>
            <person name="Freedman E."/>
            <person name="Gearin G."/>
            <person name="Gellesch M."/>
            <person name="Goldberg J."/>
            <person name="Griggs A."/>
            <person name="Gujja S."/>
            <person name="Heilman E.R."/>
            <person name="Heiman D."/>
            <person name="Howarth C."/>
            <person name="Larson L."/>
            <person name="Lui A."/>
            <person name="MacDonald P.J."/>
            <person name="Mehta T."/>
            <person name="Montmayeur A."/>
            <person name="Murphy C."/>
            <person name="Neiman D."/>
            <person name="Pearson M."/>
            <person name="Priest M."/>
            <person name="Roberts A."/>
            <person name="Saif S."/>
            <person name="Shea T."/>
            <person name="Shenoy N."/>
            <person name="Sisk P."/>
            <person name="Stolte C."/>
            <person name="Sykes S."/>
            <person name="White J."/>
            <person name="Yandava C."/>
            <person name="Wortman J."/>
            <person name="Nusbaum C."/>
            <person name="Birren B."/>
        </authorList>
    </citation>
    <scope>NUCLEOTIDE SEQUENCE [LARGE SCALE GENOMIC DNA]</scope>
    <source>
        <strain evidence="1 2">WAL-19142</strain>
    </source>
</reference>
<dbReference type="PATRIC" id="fig|742734.4.peg.5897"/>
<name>A0A0J9E596_9FIRM</name>
<dbReference type="Proteomes" id="UP000037392">
    <property type="component" value="Unassembled WGS sequence"/>
</dbReference>
<protein>
    <submittedName>
        <fullName evidence="1">Uncharacterized protein</fullName>
    </submittedName>
</protein>
<proteinExistence type="predicted"/>
<dbReference type="EMBL" id="ADLK01000059">
    <property type="protein sequence ID" value="KMW10660.1"/>
    <property type="molecule type" value="Genomic_DNA"/>
</dbReference>
<comment type="caution">
    <text evidence="1">The sequence shown here is derived from an EMBL/GenBank/DDBJ whole genome shotgun (WGS) entry which is preliminary data.</text>
</comment>
<dbReference type="RefSeq" id="WP_048931260.1">
    <property type="nucleotide sequence ID" value="NZ_KQ235888.1"/>
</dbReference>
<dbReference type="GeneID" id="93280961"/>
<organism evidence="1 2">
    <name type="scientific">[Clostridium] citroniae WAL-19142</name>
    <dbReference type="NCBI Taxonomy" id="742734"/>
    <lineage>
        <taxon>Bacteria</taxon>
        <taxon>Bacillati</taxon>
        <taxon>Bacillota</taxon>
        <taxon>Clostridia</taxon>
        <taxon>Lachnospirales</taxon>
        <taxon>Lachnospiraceae</taxon>
        <taxon>Enterocloster</taxon>
    </lineage>
</organism>
<evidence type="ECO:0000313" key="1">
    <source>
        <dbReference type="EMBL" id="KMW10660.1"/>
    </source>
</evidence>
<gene>
    <name evidence="1" type="ORF">HMPREF9470_05510</name>
</gene>